<feature type="domain" description="HTH cro/C1-type" evidence="3">
    <location>
        <begin position="9"/>
        <end position="70"/>
    </location>
</feature>
<keyword evidence="2" id="KW-0472">Membrane</keyword>
<evidence type="ECO:0000256" key="1">
    <source>
        <dbReference type="SAM" id="MobiDB-lite"/>
    </source>
</evidence>
<evidence type="ECO:0000313" key="5">
    <source>
        <dbReference type="Proteomes" id="UP000198635"/>
    </source>
</evidence>
<proteinExistence type="predicted"/>
<dbReference type="Proteomes" id="UP000198635">
    <property type="component" value="Unassembled WGS sequence"/>
</dbReference>
<evidence type="ECO:0000259" key="3">
    <source>
        <dbReference type="SMART" id="SM00530"/>
    </source>
</evidence>
<accession>A0A1I3UJM3</accession>
<gene>
    <name evidence="4" type="ORF">SAMN04488082_10813</name>
</gene>
<dbReference type="InterPro" id="IPR001387">
    <property type="entry name" value="Cro/C1-type_HTH"/>
</dbReference>
<dbReference type="InterPro" id="IPR025194">
    <property type="entry name" value="RodZ-like_C"/>
</dbReference>
<protein>
    <submittedName>
        <fullName evidence="4">Cytoskeleton protein RodZ</fullName>
    </submittedName>
</protein>
<dbReference type="STRING" id="52560.SAMN04488082_10813"/>
<dbReference type="Gene3D" id="1.10.260.40">
    <property type="entry name" value="lambda repressor-like DNA-binding domains"/>
    <property type="match status" value="1"/>
</dbReference>
<keyword evidence="5" id="KW-1185">Reference proteome</keyword>
<sequence length="312" mass="33276">MDLIEIGTALREGREQKGLTVEAVEEKTKIAPSVIIALEEGNSARFPHAVYARGFVRSYALLLGLDAQELCAHFGREYPVPKDNDQSESHAPHIHVKMHDSGSVVTTVRIAAIVGILLIGALGWYIFDHYRSQVPEAPAPVEEELTPPPAPPAEVLPSGSLPAPMTQMQEVAATPAEESAADTVATSGEALNATAEASIPAAQEVAPESAQTAVVEPVVEEVQDAMTGQSAAAEPVRERSLRIVAHSASWLQARPDDKILDYFLRKGETATINFSESLSIKFGNAGGVKLELDGQPYPFEGALGEVKTLVVE</sequence>
<dbReference type="SMART" id="SM00530">
    <property type="entry name" value="HTH_XRE"/>
    <property type="match status" value="1"/>
</dbReference>
<name>A0A1I3UJM3_9BACT</name>
<dbReference type="InterPro" id="IPR050400">
    <property type="entry name" value="Bact_Cytoskel_RodZ"/>
</dbReference>
<feature type="transmembrane region" description="Helical" evidence="2">
    <location>
        <begin position="107"/>
        <end position="127"/>
    </location>
</feature>
<reference evidence="5" key="1">
    <citation type="submission" date="2016-10" db="EMBL/GenBank/DDBJ databases">
        <authorList>
            <person name="Varghese N."/>
            <person name="Submissions S."/>
        </authorList>
    </citation>
    <scope>NUCLEOTIDE SEQUENCE [LARGE SCALE GENOMIC DNA]</scope>
    <source>
        <strain evidence="5">DSM 5918</strain>
    </source>
</reference>
<dbReference type="GO" id="GO:0003677">
    <property type="term" value="F:DNA binding"/>
    <property type="evidence" value="ECO:0007669"/>
    <property type="project" value="InterPro"/>
</dbReference>
<keyword evidence="2" id="KW-1133">Transmembrane helix</keyword>
<evidence type="ECO:0000256" key="2">
    <source>
        <dbReference type="SAM" id="Phobius"/>
    </source>
</evidence>
<dbReference type="PANTHER" id="PTHR34475">
    <property type="match status" value="1"/>
</dbReference>
<keyword evidence="2" id="KW-0812">Transmembrane</keyword>
<dbReference type="EMBL" id="FORX01000008">
    <property type="protein sequence ID" value="SFJ83250.1"/>
    <property type="molecule type" value="Genomic_DNA"/>
</dbReference>
<organism evidence="4 5">
    <name type="scientific">Desulfomicrobium apsheronum</name>
    <dbReference type="NCBI Taxonomy" id="52560"/>
    <lineage>
        <taxon>Bacteria</taxon>
        <taxon>Pseudomonadati</taxon>
        <taxon>Thermodesulfobacteriota</taxon>
        <taxon>Desulfovibrionia</taxon>
        <taxon>Desulfovibrionales</taxon>
        <taxon>Desulfomicrobiaceae</taxon>
        <taxon>Desulfomicrobium</taxon>
    </lineage>
</organism>
<dbReference type="RefSeq" id="WP_092374499.1">
    <property type="nucleotide sequence ID" value="NZ_FORX01000008.1"/>
</dbReference>
<dbReference type="CDD" id="cd00093">
    <property type="entry name" value="HTH_XRE"/>
    <property type="match status" value="1"/>
</dbReference>
<feature type="region of interest" description="Disordered" evidence="1">
    <location>
        <begin position="138"/>
        <end position="162"/>
    </location>
</feature>
<dbReference type="AlphaFoldDB" id="A0A1I3UJM3"/>
<dbReference type="Pfam" id="PF13464">
    <property type="entry name" value="RodZ_C"/>
    <property type="match status" value="1"/>
</dbReference>
<dbReference type="Pfam" id="PF13413">
    <property type="entry name" value="HTH_25"/>
    <property type="match status" value="1"/>
</dbReference>
<dbReference type="PANTHER" id="PTHR34475:SF1">
    <property type="entry name" value="CYTOSKELETON PROTEIN RODZ"/>
    <property type="match status" value="1"/>
</dbReference>
<dbReference type="OrthoDB" id="9797543at2"/>
<dbReference type="SUPFAM" id="SSF47413">
    <property type="entry name" value="lambda repressor-like DNA-binding domains"/>
    <property type="match status" value="1"/>
</dbReference>
<dbReference type="InterPro" id="IPR010982">
    <property type="entry name" value="Lambda_DNA-bd_dom_sf"/>
</dbReference>
<evidence type="ECO:0000313" key="4">
    <source>
        <dbReference type="EMBL" id="SFJ83250.1"/>
    </source>
</evidence>